<dbReference type="GO" id="GO:1990281">
    <property type="term" value="C:efflux pump complex"/>
    <property type="evidence" value="ECO:0007669"/>
    <property type="project" value="TreeGrafter"/>
</dbReference>
<evidence type="ECO:0000256" key="6">
    <source>
        <dbReference type="ARBA" id="ARBA00023136"/>
    </source>
</evidence>
<dbReference type="STRING" id="1796646.A4V02_08615"/>
<keyword evidence="7" id="KW-0998">Cell outer membrane</keyword>
<keyword evidence="8" id="KW-0175">Coiled coil</keyword>
<comment type="similarity">
    <text evidence="2">Belongs to the outer membrane factor (OMF) (TC 1.B.17) family.</text>
</comment>
<dbReference type="AlphaFoldDB" id="A0A1B1SAG3"/>
<dbReference type="Gene3D" id="1.20.1600.10">
    <property type="entry name" value="Outer membrane efflux proteins (OEP)"/>
    <property type="match status" value="1"/>
</dbReference>
<dbReference type="GO" id="GO:0015288">
    <property type="term" value="F:porin activity"/>
    <property type="evidence" value="ECO:0007669"/>
    <property type="project" value="TreeGrafter"/>
</dbReference>
<accession>A0A1B1SAG3</accession>
<feature type="signal peptide" evidence="9">
    <location>
        <begin position="1"/>
        <end position="23"/>
    </location>
</feature>
<evidence type="ECO:0000256" key="1">
    <source>
        <dbReference type="ARBA" id="ARBA00004442"/>
    </source>
</evidence>
<reference evidence="11" key="1">
    <citation type="submission" date="2016-04" db="EMBL/GenBank/DDBJ databases">
        <title>Complete Genome Sequences of Twelve Strains of a Stable Defined Moderately Diverse Mouse Microbiota 2 (sDMDMm2).</title>
        <authorList>
            <person name="Uchimura Y."/>
            <person name="Wyss M."/>
            <person name="Brugiroux S."/>
            <person name="Limenitakis J.P."/>
            <person name="Stecher B."/>
            <person name="McCoy K.D."/>
            <person name="Macpherson A.J."/>
        </authorList>
    </citation>
    <scope>NUCLEOTIDE SEQUENCE [LARGE SCALE GENOMIC DNA]</scope>
    <source>
        <strain evidence="11">YL27</strain>
    </source>
</reference>
<dbReference type="InterPro" id="IPR003423">
    <property type="entry name" value="OMP_efflux"/>
</dbReference>
<accession>A0A1Z2XI66</accession>
<dbReference type="Pfam" id="PF02321">
    <property type="entry name" value="OEP"/>
    <property type="match status" value="2"/>
</dbReference>
<dbReference type="GO" id="GO:0009279">
    <property type="term" value="C:cell outer membrane"/>
    <property type="evidence" value="ECO:0007669"/>
    <property type="project" value="UniProtKB-SubCell"/>
</dbReference>
<evidence type="ECO:0000256" key="8">
    <source>
        <dbReference type="SAM" id="Coils"/>
    </source>
</evidence>
<dbReference type="InterPro" id="IPR051906">
    <property type="entry name" value="TolC-like"/>
</dbReference>
<evidence type="ECO:0008006" key="12">
    <source>
        <dbReference type="Google" id="ProtNLM"/>
    </source>
</evidence>
<organism evidence="10 11">
    <name type="scientific">Muribaculum intestinale</name>
    <dbReference type="NCBI Taxonomy" id="1796646"/>
    <lineage>
        <taxon>Bacteria</taxon>
        <taxon>Pseudomonadati</taxon>
        <taxon>Bacteroidota</taxon>
        <taxon>Bacteroidia</taxon>
        <taxon>Bacteroidales</taxon>
        <taxon>Muribaculaceae</taxon>
        <taxon>Muribaculum</taxon>
    </lineage>
</organism>
<keyword evidence="3" id="KW-0813">Transport</keyword>
<evidence type="ECO:0000313" key="10">
    <source>
        <dbReference type="EMBL" id="ANU63782.1"/>
    </source>
</evidence>
<feature type="coiled-coil region" evidence="8">
    <location>
        <begin position="323"/>
        <end position="350"/>
    </location>
</feature>
<dbReference type="OrthoDB" id="9811587at2"/>
<evidence type="ECO:0000256" key="3">
    <source>
        <dbReference type="ARBA" id="ARBA00022448"/>
    </source>
</evidence>
<evidence type="ECO:0000256" key="7">
    <source>
        <dbReference type="ARBA" id="ARBA00023237"/>
    </source>
</evidence>
<protein>
    <recommendedName>
        <fullName evidence="12">TolC family protein</fullName>
    </recommendedName>
</protein>
<gene>
    <name evidence="10" type="ORF">A4V02_08615</name>
</gene>
<dbReference type="Proteomes" id="UP000186351">
    <property type="component" value="Chromosome"/>
</dbReference>
<evidence type="ECO:0000256" key="9">
    <source>
        <dbReference type="SAM" id="SignalP"/>
    </source>
</evidence>
<dbReference type="GO" id="GO:0015562">
    <property type="term" value="F:efflux transmembrane transporter activity"/>
    <property type="evidence" value="ECO:0007669"/>
    <property type="project" value="InterPro"/>
</dbReference>
<sequence>MMNHRIIRLCIPTLIAWSISAAAEEWTFRQCVDYARTNNISLQQSRLVGETAGLSLEEAKAQWEPTLDFTTRHTVGNSPWSESDKNTYNGTIGFNAAWTAYDGGARSAQIKRSRLDTQIAALETDDVMRTLETDLLRAYLNILYCKESIEIYREAVKLSDAQAERCRQLMEAGRVSRVDYAQLQAQAEQQRYNLSNATGTYDTRRMELKRLLELGIDTDLRLAPVVWTDSQVTDSLPPIAESYTLALHTDKKLEALRLQRDATALDVDIANAQRRPNISITAGVGTNYFAPGEAVGTQLKQSLNEQIGVALSLPITDGKKAKTAIAKAKIQQLNAALDEEARRNDIAQNVEAAYIDLRATQSRFAAAKEQLESARLSAELVDEQFSLGLVNTVELLTAHNNLIEAQHTLLQARFMAMLDRKLIEFYRTAEINL</sequence>
<keyword evidence="6" id="KW-0472">Membrane</keyword>
<dbReference type="SUPFAM" id="SSF56954">
    <property type="entry name" value="Outer membrane efflux proteins (OEP)"/>
    <property type="match status" value="1"/>
</dbReference>
<keyword evidence="5" id="KW-0812">Transmembrane</keyword>
<dbReference type="PANTHER" id="PTHR30026:SF20">
    <property type="entry name" value="OUTER MEMBRANE PROTEIN TOLC"/>
    <property type="match status" value="1"/>
</dbReference>
<evidence type="ECO:0000256" key="2">
    <source>
        <dbReference type="ARBA" id="ARBA00007613"/>
    </source>
</evidence>
<evidence type="ECO:0000256" key="5">
    <source>
        <dbReference type="ARBA" id="ARBA00022692"/>
    </source>
</evidence>
<dbReference type="RefSeq" id="WP_068961084.1">
    <property type="nucleotide sequence ID" value="NZ_CAJTAP010000003.1"/>
</dbReference>
<keyword evidence="4" id="KW-1134">Transmembrane beta strand</keyword>
<evidence type="ECO:0000256" key="4">
    <source>
        <dbReference type="ARBA" id="ARBA00022452"/>
    </source>
</evidence>
<keyword evidence="9" id="KW-0732">Signal</keyword>
<dbReference type="PANTHER" id="PTHR30026">
    <property type="entry name" value="OUTER MEMBRANE PROTEIN TOLC"/>
    <property type="match status" value="1"/>
</dbReference>
<dbReference type="GeneID" id="65536924"/>
<name>A0A1B1SAG3_9BACT</name>
<dbReference type="EMBL" id="CP015402">
    <property type="protein sequence ID" value="ANU63782.1"/>
    <property type="molecule type" value="Genomic_DNA"/>
</dbReference>
<dbReference type="KEGG" id="pary:A4V02_08615"/>
<keyword evidence="11" id="KW-1185">Reference proteome</keyword>
<proteinExistence type="inferred from homology"/>
<comment type="subcellular location">
    <subcellularLocation>
        <location evidence="1">Cell outer membrane</location>
    </subcellularLocation>
</comment>
<evidence type="ECO:0000313" key="11">
    <source>
        <dbReference type="Proteomes" id="UP000186351"/>
    </source>
</evidence>
<feature type="chain" id="PRO_5008529351" description="TolC family protein" evidence="9">
    <location>
        <begin position="24"/>
        <end position="433"/>
    </location>
</feature>